<name>A0A2N5M2S8_9BACI</name>
<comment type="caution">
    <text evidence="1">The sequence shown here is derived from an EMBL/GenBank/DDBJ whole genome shotgun (WGS) entry which is preliminary data.</text>
</comment>
<evidence type="ECO:0000313" key="1">
    <source>
        <dbReference type="EMBL" id="PLT28668.1"/>
    </source>
</evidence>
<dbReference type="InterPro" id="IPR021617">
    <property type="entry name" value="DUF3231"/>
</dbReference>
<dbReference type="InterPro" id="IPR012347">
    <property type="entry name" value="Ferritin-like"/>
</dbReference>
<dbReference type="Gene3D" id="1.20.1260.10">
    <property type="match status" value="1"/>
</dbReference>
<dbReference type="RefSeq" id="WP_101644465.1">
    <property type="nucleotide sequence ID" value="NZ_PGUY01000054.1"/>
</dbReference>
<accession>A0A2N5M2S8</accession>
<dbReference type="OrthoDB" id="1675670at2"/>
<dbReference type="Pfam" id="PF11553">
    <property type="entry name" value="DUF3231"/>
    <property type="match status" value="1"/>
</dbReference>
<sequence length="130" mass="15468">MSNNRLTSTEISNLWTHYLRETLQICVIKYMLSNIKDPQILDIFNMAQKMSEKHTDMLQSIFKKENFPNPKGFTDRDVNLNAPRLFSDLYCLYYIHTLTMHGAQAYNIAFSVSIRQDIREFYYQCCTKLY</sequence>
<organism evidence="1 2">
    <name type="scientific">Peribacillus deserti</name>
    <dbReference type="NCBI Taxonomy" id="673318"/>
    <lineage>
        <taxon>Bacteria</taxon>
        <taxon>Bacillati</taxon>
        <taxon>Bacillota</taxon>
        <taxon>Bacilli</taxon>
        <taxon>Bacillales</taxon>
        <taxon>Bacillaceae</taxon>
        <taxon>Peribacillus</taxon>
    </lineage>
</organism>
<dbReference type="EMBL" id="PGUY01000054">
    <property type="protein sequence ID" value="PLT28668.1"/>
    <property type="molecule type" value="Genomic_DNA"/>
</dbReference>
<proteinExistence type="predicted"/>
<reference evidence="1 2" key="1">
    <citation type="submission" date="2017-11" db="EMBL/GenBank/DDBJ databases">
        <title>Comparitive Functional Genomics of Dry Heat Resistant strains isolated from the Viking Spacecraft.</title>
        <authorList>
            <person name="Seuylemezian A."/>
            <person name="Cooper K."/>
            <person name="Vaishampayan P."/>
        </authorList>
    </citation>
    <scope>NUCLEOTIDE SEQUENCE [LARGE SCALE GENOMIC DNA]</scope>
    <source>
        <strain evidence="1 2">V1-29</strain>
    </source>
</reference>
<evidence type="ECO:0000313" key="2">
    <source>
        <dbReference type="Proteomes" id="UP000234748"/>
    </source>
</evidence>
<evidence type="ECO:0008006" key="3">
    <source>
        <dbReference type="Google" id="ProtNLM"/>
    </source>
</evidence>
<dbReference type="AlphaFoldDB" id="A0A2N5M2S8"/>
<protein>
    <recommendedName>
        <fullName evidence="3">DUF3231 domain-containing protein</fullName>
    </recommendedName>
</protein>
<gene>
    <name evidence="1" type="ORF">CUU66_17375</name>
</gene>
<keyword evidence="2" id="KW-1185">Reference proteome</keyword>
<dbReference type="Proteomes" id="UP000234748">
    <property type="component" value="Unassembled WGS sequence"/>
</dbReference>